<keyword evidence="2" id="KW-0496">Mitochondrion</keyword>
<dbReference type="PANTHER" id="PTHR34047">
    <property type="entry name" value="NUCLEAR INTRON MATURASE 1, MITOCHONDRIAL-RELATED"/>
    <property type="match status" value="1"/>
</dbReference>
<evidence type="ECO:0000259" key="1">
    <source>
        <dbReference type="PROSITE" id="PS50878"/>
    </source>
</evidence>
<accession>A0A2R4A3S3</accession>
<dbReference type="PROSITE" id="PS50878">
    <property type="entry name" value="RT_POL"/>
    <property type="match status" value="1"/>
</dbReference>
<dbReference type="InterPro" id="IPR043502">
    <property type="entry name" value="DNA/RNA_pol_sf"/>
</dbReference>
<dbReference type="CDD" id="cd01651">
    <property type="entry name" value="RT_G2_intron"/>
    <property type="match status" value="1"/>
</dbReference>
<dbReference type="PANTHER" id="PTHR34047:SF8">
    <property type="entry name" value="PROTEIN YKFC"/>
    <property type="match status" value="1"/>
</dbReference>
<feature type="domain" description="Reverse transcriptase" evidence="1">
    <location>
        <begin position="45"/>
        <end position="263"/>
    </location>
</feature>
<sequence>MMSFEGRAIAVRKVVSNKGRKTAGFDKVVWTSPSDRYKAIVELRNILLEKSGVYKSGPVRRVWIKKSSKNEYRPLGISNMIDRALQALVLLCLDPIVEEKSDPYSFGFRKFRGTHDAVQRVRTLLDKSSRPEYLWDADISKCFDEISHKFIKEQLKVLLCKRGNEFIYKWLTAPIIDKGIKRIPKKGIPQGNLISPLLCNVALNGLENAVRKGLPDPNSSVGRKLKGSWVVRYADDFVVTSKIYDRLVNEHIPMLESFYRNVG</sequence>
<protein>
    <recommendedName>
        <fullName evidence="1">Reverse transcriptase domain-containing protein</fullName>
    </recommendedName>
</protein>
<geneLocation type="mitochondrion" evidence="2"/>
<dbReference type="InterPro" id="IPR000477">
    <property type="entry name" value="RT_dom"/>
</dbReference>
<name>A0A2R4A3S3_9STRA</name>
<dbReference type="SUPFAM" id="SSF56672">
    <property type="entry name" value="DNA/RNA polymerases"/>
    <property type="match status" value="1"/>
</dbReference>
<dbReference type="InterPro" id="IPR025960">
    <property type="entry name" value="RVT_N"/>
</dbReference>
<dbReference type="Pfam" id="PF13655">
    <property type="entry name" value="RVT_N"/>
    <property type="match status" value="1"/>
</dbReference>
<organism evidence="2">
    <name type="scientific">Halamphora calidilacuna</name>
    <dbReference type="NCBI Taxonomy" id="2133758"/>
    <lineage>
        <taxon>Eukaryota</taxon>
        <taxon>Sar</taxon>
        <taxon>Stramenopiles</taxon>
        <taxon>Ochrophyta</taxon>
        <taxon>Bacillariophyta</taxon>
        <taxon>Bacillariophyceae</taxon>
        <taxon>Bacillariophycidae</taxon>
        <taxon>Naviculales</taxon>
        <taxon>Amphipleuraceae</taxon>
        <taxon>Halamphora</taxon>
    </lineage>
</organism>
<evidence type="ECO:0000313" key="2">
    <source>
        <dbReference type="EMBL" id="AVR57694.1"/>
    </source>
</evidence>
<dbReference type="InterPro" id="IPR051083">
    <property type="entry name" value="GrpII_Intron_Splice-Mob/Def"/>
</dbReference>
<dbReference type="AlphaFoldDB" id="A0A2R4A3S3"/>
<dbReference type="Pfam" id="PF00078">
    <property type="entry name" value="RVT_1"/>
    <property type="match status" value="1"/>
</dbReference>
<gene>
    <name evidence="2" type="primary">AI1</name>
</gene>
<reference evidence="2" key="1">
    <citation type="submission" date="2017-09" db="EMBL/GenBank/DDBJ databases">
        <title>Your Publication.</title>
        <authorList>
            <person name="Keepers K.G."/>
            <person name="Pogoda C.S."/>
            <person name="Hamsher S.E."/>
            <person name="Stepanek J.G."/>
            <person name="Kane N.C."/>
            <person name="Kociolek J.P."/>
        </authorList>
    </citation>
    <scope>NUCLEOTIDE SEQUENCE</scope>
</reference>
<proteinExistence type="predicted"/>
<dbReference type="EMBL" id="MF997424">
    <property type="protein sequence ID" value="AVR57694.1"/>
    <property type="molecule type" value="Genomic_DNA"/>
</dbReference>